<dbReference type="SUPFAM" id="SSF47384">
    <property type="entry name" value="Homodimeric domain of signal transducing histidine kinase"/>
    <property type="match status" value="1"/>
</dbReference>
<keyword evidence="6" id="KW-0418">Kinase</keyword>
<dbReference type="PANTHER" id="PTHR43065">
    <property type="entry name" value="SENSOR HISTIDINE KINASE"/>
    <property type="match status" value="1"/>
</dbReference>
<dbReference type="PROSITE" id="PS50112">
    <property type="entry name" value="PAS"/>
    <property type="match status" value="2"/>
</dbReference>
<feature type="domain" description="PAS" evidence="12">
    <location>
        <begin position="769"/>
        <end position="839"/>
    </location>
</feature>
<dbReference type="Pfam" id="PF02518">
    <property type="entry name" value="HATPase_c"/>
    <property type="match status" value="1"/>
</dbReference>
<dbReference type="InterPro" id="IPR001789">
    <property type="entry name" value="Sig_transdc_resp-reg_receiver"/>
</dbReference>
<keyword evidence="7" id="KW-0067">ATP-binding</keyword>
<dbReference type="CDD" id="cd00130">
    <property type="entry name" value="PAS"/>
    <property type="match status" value="2"/>
</dbReference>
<dbReference type="InterPro" id="IPR005467">
    <property type="entry name" value="His_kinase_dom"/>
</dbReference>
<feature type="domain" description="Histidine kinase" evidence="10">
    <location>
        <begin position="904"/>
        <end position="1119"/>
    </location>
</feature>
<dbReference type="Gene3D" id="3.30.450.20">
    <property type="entry name" value="PAS domain"/>
    <property type="match status" value="3"/>
</dbReference>
<evidence type="ECO:0000259" key="11">
    <source>
        <dbReference type="PROSITE" id="PS50110"/>
    </source>
</evidence>
<evidence type="ECO:0000313" key="14">
    <source>
        <dbReference type="EMBL" id="QJR36164.1"/>
    </source>
</evidence>
<keyword evidence="15" id="KW-1185">Reference proteome</keyword>
<dbReference type="CDD" id="cd00156">
    <property type="entry name" value="REC"/>
    <property type="match status" value="1"/>
</dbReference>
<dbReference type="SMART" id="SM00065">
    <property type="entry name" value="GAF"/>
    <property type="match status" value="2"/>
</dbReference>
<proteinExistence type="predicted"/>
<dbReference type="SMART" id="SM00388">
    <property type="entry name" value="HisKA"/>
    <property type="match status" value="1"/>
</dbReference>
<keyword evidence="4" id="KW-0808">Transferase</keyword>
<dbReference type="PROSITE" id="PS50113">
    <property type="entry name" value="PAC"/>
    <property type="match status" value="2"/>
</dbReference>
<evidence type="ECO:0000256" key="8">
    <source>
        <dbReference type="ARBA" id="ARBA00023012"/>
    </source>
</evidence>
<dbReference type="EC" id="2.7.13.3" evidence="2"/>
<dbReference type="EMBL" id="CP053085">
    <property type="protein sequence ID" value="QJR36164.1"/>
    <property type="molecule type" value="Genomic_DNA"/>
</dbReference>
<dbReference type="Pfam" id="PF01590">
    <property type="entry name" value="GAF"/>
    <property type="match status" value="1"/>
</dbReference>
<evidence type="ECO:0000256" key="7">
    <source>
        <dbReference type="ARBA" id="ARBA00022840"/>
    </source>
</evidence>
<dbReference type="GO" id="GO:0000155">
    <property type="term" value="F:phosphorelay sensor kinase activity"/>
    <property type="evidence" value="ECO:0007669"/>
    <property type="project" value="InterPro"/>
</dbReference>
<dbReference type="Gene3D" id="3.30.450.40">
    <property type="match status" value="2"/>
</dbReference>
<dbReference type="SUPFAM" id="SSF55785">
    <property type="entry name" value="PYP-like sensor domain (PAS domain)"/>
    <property type="match status" value="3"/>
</dbReference>
<feature type="domain" description="PAS" evidence="12">
    <location>
        <begin position="647"/>
        <end position="682"/>
    </location>
</feature>
<dbReference type="Gene3D" id="3.40.50.2300">
    <property type="match status" value="1"/>
</dbReference>
<sequence>MSPTLPPPSSLSALSLTESLDAIDRAESTAARVNVTAELLQGMGFDRVVISLRDASLNPISVMRAGLPETASLTGLALKPLPGAVWRRRLSHLERFRVGDLHLLDGSDPWVSREFFGAEAHPAGDGHTWLPTDLIVALLRGSDGELLGIVKLAGPRDGRRPSEVRRRDISAITRHLAARVAYDALRALAEQRHERLLRLQEAGASLTRSLDEHEIMRELTRQVQLAVRTDGVAVLIPDLDADILTTGLRIVRGVERARGPVRLGEGIVAEVARTGRPVRVGDRDADRARERAGLIPPLSMYDVVGESGAATSVLAVPVRVGIRLLGVLAVHSTHADVYTAEDEEVLATMASQAATAIANARRYAESERERRTTEALADVARAVGESLRLGEVLRLILRHTVSLLGVEGACVALRTGEYLHIVASIGSADVLSGVHLPLTGSVIGRSVVSNELIVQNEGSTETALHRMVQHLAPIQRMVIAPLITGRGTIGSIAVMNRERPFDQEDGKVLQRLADQVAVAIVNARLFEEVEKATREWKVAFDSTASGIVVLEESLTVSRCNSRAAELCGTTIPALLGRRFRDALVGSSDTLDANAVDRFISNALAEGVPTRELVRDDATGRLFSLLAAPHPDGGCVITFDDVTDSHRLAERHRKVLETVSDAIVITDLDGRITFANPASHMLFRRPNLESEAVSNLTPPEWIESVQQFEQLARNGEGQQYECEVLRADGERRWVRVSSAPLFELGQVTGTVACLHDITDRRAESRARERSESLNMRLVEAATDAICTCDVNGLFTSVNAGFLNEAGVQREEVIGQHFAAMVHPADRPTALAMVAETLAGQRRRLQMRFMSVNGPRLGLITTAPIHENGEVVGALGIIRDVTNDEIARETNAQQARMAAVGQSLSRVANELNNPLASLLAVAELQATSATMLPRDRRAIEQICEEARRASRIVSQLLDTTGEAPQTAGERKLVDVNALIRRAIDLHGYGLREHGIVVEFSAAQDLPEILGDTIQLQQVVSNLLVNAEEALSGHDGERRIRVLTRAGAKGVEVQVSDTGPGITSHHLSRIFEPMFTTRSEKGNRGLGLTISHAIVRDHGGSLEAQSRAGEGAAFTLSFPVVAAVASPATTDGSTTAALEPSATRSLLLIEDEVTLRSAISRFLRNTGYMVDVAEGGAEALDLLADRSYDLILLDLRMKGLTGEQVYELIESRDIEQARRVVFMTGDLHSATASRFIRMTGRPVLAKPFTLLELETRVAQLIQESR</sequence>
<evidence type="ECO:0000259" key="13">
    <source>
        <dbReference type="PROSITE" id="PS50113"/>
    </source>
</evidence>
<evidence type="ECO:0000256" key="5">
    <source>
        <dbReference type="ARBA" id="ARBA00022741"/>
    </source>
</evidence>
<dbReference type="Pfam" id="PF00072">
    <property type="entry name" value="Response_reg"/>
    <property type="match status" value="1"/>
</dbReference>
<dbReference type="InterPro" id="IPR003018">
    <property type="entry name" value="GAF"/>
</dbReference>
<dbReference type="InterPro" id="IPR036097">
    <property type="entry name" value="HisK_dim/P_sf"/>
</dbReference>
<dbReference type="PROSITE" id="PS50110">
    <property type="entry name" value="RESPONSE_REGULATORY"/>
    <property type="match status" value="1"/>
</dbReference>
<dbReference type="SMART" id="SM00091">
    <property type="entry name" value="PAS"/>
    <property type="match status" value="3"/>
</dbReference>
<dbReference type="GO" id="GO:0005524">
    <property type="term" value="F:ATP binding"/>
    <property type="evidence" value="ECO:0007669"/>
    <property type="project" value="UniProtKB-KW"/>
</dbReference>
<keyword evidence="3 9" id="KW-0597">Phosphoprotein</keyword>
<feature type="modified residue" description="4-aspartylphosphate" evidence="9">
    <location>
        <position position="1191"/>
    </location>
</feature>
<evidence type="ECO:0000256" key="6">
    <source>
        <dbReference type="ARBA" id="ARBA00022777"/>
    </source>
</evidence>
<evidence type="ECO:0000256" key="4">
    <source>
        <dbReference type="ARBA" id="ARBA00022679"/>
    </source>
</evidence>
<dbReference type="InterPro" id="IPR029016">
    <property type="entry name" value="GAF-like_dom_sf"/>
</dbReference>
<dbReference type="InterPro" id="IPR035965">
    <property type="entry name" value="PAS-like_dom_sf"/>
</dbReference>
<dbReference type="InterPro" id="IPR004358">
    <property type="entry name" value="Sig_transdc_His_kin-like_C"/>
</dbReference>
<dbReference type="Proteomes" id="UP000500938">
    <property type="component" value="Chromosome"/>
</dbReference>
<evidence type="ECO:0000259" key="12">
    <source>
        <dbReference type="PROSITE" id="PS50112"/>
    </source>
</evidence>
<dbReference type="AlphaFoldDB" id="A0A6M4IMA9"/>
<feature type="domain" description="PAC" evidence="13">
    <location>
        <begin position="841"/>
        <end position="891"/>
    </location>
</feature>
<dbReference type="Pfam" id="PF13185">
    <property type="entry name" value="GAF_2"/>
    <property type="match status" value="1"/>
</dbReference>
<dbReference type="CDD" id="cd00082">
    <property type="entry name" value="HisKA"/>
    <property type="match status" value="1"/>
</dbReference>
<evidence type="ECO:0000256" key="1">
    <source>
        <dbReference type="ARBA" id="ARBA00000085"/>
    </source>
</evidence>
<dbReference type="SMART" id="SM00448">
    <property type="entry name" value="REC"/>
    <property type="match status" value="1"/>
</dbReference>
<keyword evidence="5" id="KW-0547">Nucleotide-binding</keyword>
<dbReference type="SUPFAM" id="SSF55874">
    <property type="entry name" value="ATPase domain of HSP90 chaperone/DNA topoisomerase II/histidine kinase"/>
    <property type="match status" value="1"/>
</dbReference>
<name>A0A6M4IMA9_9BACT</name>
<protein>
    <recommendedName>
        <fullName evidence="2">histidine kinase</fullName>
        <ecNumber evidence="2">2.7.13.3</ecNumber>
    </recommendedName>
</protein>
<dbReference type="NCBIfam" id="TIGR00229">
    <property type="entry name" value="sensory_box"/>
    <property type="match status" value="2"/>
</dbReference>
<dbReference type="Pfam" id="PF00512">
    <property type="entry name" value="HisKA"/>
    <property type="match status" value="1"/>
</dbReference>
<evidence type="ECO:0000256" key="9">
    <source>
        <dbReference type="PROSITE-ProRule" id="PRU00169"/>
    </source>
</evidence>
<feature type="domain" description="PAC" evidence="13">
    <location>
        <begin position="717"/>
        <end position="768"/>
    </location>
</feature>
<evidence type="ECO:0000256" key="2">
    <source>
        <dbReference type="ARBA" id="ARBA00012438"/>
    </source>
</evidence>
<evidence type="ECO:0000259" key="10">
    <source>
        <dbReference type="PROSITE" id="PS50109"/>
    </source>
</evidence>
<dbReference type="SMART" id="SM00086">
    <property type="entry name" value="PAC"/>
    <property type="match status" value="2"/>
</dbReference>
<dbReference type="InterPro" id="IPR000700">
    <property type="entry name" value="PAS-assoc_C"/>
</dbReference>
<dbReference type="InterPro" id="IPR036890">
    <property type="entry name" value="HATPase_C_sf"/>
</dbReference>
<reference evidence="14 15" key="1">
    <citation type="submission" date="2020-05" db="EMBL/GenBank/DDBJ databases">
        <title>Complete genome sequence of Gemmatimonas greenlandica TET16.</title>
        <authorList>
            <person name="Zeng Y."/>
        </authorList>
    </citation>
    <scope>NUCLEOTIDE SEQUENCE [LARGE SCALE GENOMIC DNA]</scope>
    <source>
        <strain evidence="14 15">TET16</strain>
    </source>
</reference>
<dbReference type="SUPFAM" id="SSF52172">
    <property type="entry name" value="CheY-like"/>
    <property type="match status" value="1"/>
</dbReference>
<dbReference type="InterPro" id="IPR013656">
    <property type="entry name" value="PAS_4"/>
</dbReference>
<dbReference type="PANTHER" id="PTHR43065:SF46">
    <property type="entry name" value="C4-DICARBOXYLATE TRANSPORT SENSOR PROTEIN DCTB"/>
    <property type="match status" value="1"/>
</dbReference>
<dbReference type="PROSITE" id="PS50109">
    <property type="entry name" value="HIS_KIN"/>
    <property type="match status" value="1"/>
</dbReference>
<comment type="catalytic activity">
    <reaction evidence="1">
        <text>ATP + protein L-histidine = ADP + protein N-phospho-L-histidine.</text>
        <dbReference type="EC" id="2.7.13.3"/>
    </reaction>
</comment>
<dbReference type="KEGG" id="ggr:HKW67_11940"/>
<keyword evidence="8" id="KW-0902">Two-component regulatory system</keyword>
<dbReference type="Gene3D" id="1.10.287.130">
    <property type="match status" value="1"/>
</dbReference>
<dbReference type="RefSeq" id="WP_171225599.1">
    <property type="nucleotide sequence ID" value="NZ_CP053085.1"/>
</dbReference>
<dbReference type="SUPFAM" id="SSF55781">
    <property type="entry name" value="GAF domain-like"/>
    <property type="match status" value="2"/>
</dbReference>
<dbReference type="Gene3D" id="3.30.565.10">
    <property type="entry name" value="Histidine kinase-like ATPase, C-terminal domain"/>
    <property type="match status" value="1"/>
</dbReference>
<evidence type="ECO:0000313" key="15">
    <source>
        <dbReference type="Proteomes" id="UP000500938"/>
    </source>
</evidence>
<dbReference type="InterPro" id="IPR003661">
    <property type="entry name" value="HisK_dim/P_dom"/>
</dbReference>
<dbReference type="PRINTS" id="PR00344">
    <property type="entry name" value="BCTRLSENSOR"/>
</dbReference>
<organism evidence="14 15">
    <name type="scientific">Gemmatimonas groenlandica</name>
    <dbReference type="NCBI Taxonomy" id="2732249"/>
    <lineage>
        <taxon>Bacteria</taxon>
        <taxon>Pseudomonadati</taxon>
        <taxon>Gemmatimonadota</taxon>
        <taxon>Gemmatimonadia</taxon>
        <taxon>Gemmatimonadales</taxon>
        <taxon>Gemmatimonadaceae</taxon>
        <taxon>Gemmatimonas</taxon>
    </lineage>
</organism>
<dbReference type="SMART" id="SM00387">
    <property type="entry name" value="HATPase_c"/>
    <property type="match status" value="1"/>
</dbReference>
<accession>A0A6M4IMA9</accession>
<feature type="domain" description="Response regulatory" evidence="11">
    <location>
        <begin position="1142"/>
        <end position="1258"/>
    </location>
</feature>
<dbReference type="Pfam" id="PF08448">
    <property type="entry name" value="PAS_4"/>
    <property type="match status" value="2"/>
</dbReference>
<evidence type="ECO:0000256" key="3">
    <source>
        <dbReference type="ARBA" id="ARBA00022553"/>
    </source>
</evidence>
<dbReference type="InterPro" id="IPR001610">
    <property type="entry name" value="PAC"/>
</dbReference>
<gene>
    <name evidence="14" type="ORF">HKW67_11940</name>
</gene>
<dbReference type="InterPro" id="IPR000014">
    <property type="entry name" value="PAS"/>
</dbReference>
<dbReference type="Pfam" id="PF12860">
    <property type="entry name" value="PAS_7"/>
    <property type="match status" value="1"/>
</dbReference>
<dbReference type="InterPro" id="IPR011006">
    <property type="entry name" value="CheY-like_superfamily"/>
</dbReference>
<dbReference type="InterPro" id="IPR003594">
    <property type="entry name" value="HATPase_dom"/>
</dbReference>